<evidence type="ECO:0000259" key="8">
    <source>
        <dbReference type="PROSITE" id="PS50928"/>
    </source>
</evidence>
<keyword evidence="5 7" id="KW-1133">Transmembrane helix</keyword>
<feature type="transmembrane region" description="Helical" evidence="7">
    <location>
        <begin position="98"/>
        <end position="117"/>
    </location>
</feature>
<keyword evidence="2 7" id="KW-0813">Transport</keyword>
<dbReference type="Gene3D" id="1.10.3720.10">
    <property type="entry name" value="MetI-like"/>
    <property type="match status" value="1"/>
</dbReference>
<evidence type="ECO:0000256" key="6">
    <source>
        <dbReference type="ARBA" id="ARBA00023136"/>
    </source>
</evidence>
<feature type="domain" description="ABC transmembrane type-1" evidence="8">
    <location>
        <begin position="15"/>
        <end position="220"/>
    </location>
</feature>
<feature type="transmembrane region" description="Helical" evidence="7">
    <location>
        <begin position="196"/>
        <end position="216"/>
    </location>
</feature>
<dbReference type="GeneID" id="935938"/>
<dbReference type="InterPro" id="IPR035906">
    <property type="entry name" value="MetI-like_sf"/>
</dbReference>
<dbReference type="PANTHER" id="PTHR30614:SF43">
    <property type="entry name" value="L-CYSTINE TRANSPORT SYSTEM PERMEASE PROTEIN TCYM"/>
    <property type="match status" value="1"/>
</dbReference>
<dbReference type="GO" id="GO:0022857">
    <property type="term" value="F:transmembrane transporter activity"/>
    <property type="evidence" value="ECO:0007669"/>
    <property type="project" value="InterPro"/>
</dbReference>
<dbReference type="SMR" id="A0A6M3ZFF4"/>
<comment type="similarity">
    <text evidence="7">Belongs to the binding-protein-dependent transport system permease family.</text>
</comment>
<dbReference type="PROSITE" id="PS50928">
    <property type="entry name" value="ABC_TM1"/>
    <property type="match status" value="1"/>
</dbReference>
<keyword evidence="4 7" id="KW-0812">Transmembrane</keyword>
<name>A0A6M3ZFF4_BACSU</name>
<feature type="transmembrane region" description="Helical" evidence="7">
    <location>
        <begin position="165"/>
        <end position="184"/>
    </location>
</feature>
<dbReference type="Pfam" id="PF00528">
    <property type="entry name" value="BPD_transp_1"/>
    <property type="match status" value="1"/>
</dbReference>
<evidence type="ECO:0000256" key="5">
    <source>
        <dbReference type="ARBA" id="ARBA00022989"/>
    </source>
</evidence>
<comment type="subcellular location">
    <subcellularLocation>
        <location evidence="1 7">Cell membrane</location>
        <topology evidence="1 7">Multi-pass membrane protein</topology>
    </subcellularLocation>
</comment>
<dbReference type="SUPFAM" id="SSF161098">
    <property type="entry name" value="MetI-like"/>
    <property type="match status" value="1"/>
</dbReference>
<dbReference type="InterPro" id="IPR000515">
    <property type="entry name" value="MetI-like"/>
</dbReference>
<organism evidence="9">
    <name type="scientific">Bacillus subtilis (strain 168)</name>
    <dbReference type="NCBI Taxonomy" id="224308"/>
    <lineage>
        <taxon>Bacteria</taxon>
        <taxon>Bacillati</taxon>
        <taxon>Bacillota</taxon>
        <taxon>Bacilli</taxon>
        <taxon>Bacillales</taxon>
        <taxon>Bacillaceae</taxon>
        <taxon>Bacillus</taxon>
    </lineage>
</organism>
<keyword evidence="3" id="KW-1003">Cell membrane</keyword>
<feature type="transmembrane region" description="Helical" evidence="7">
    <location>
        <begin position="20"/>
        <end position="45"/>
    </location>
</feature>
<evidence type="ECO:0000256" key="4">
    <source>
        <dbReference type="ARBA" id="ARBA00022692"/>
    </source>
</evidence>
<accession>A0A6M3ZFF4</accession>
<evidence type="ECO:0000256" key="1">
    <source>
        <dbReference type="ARBA" id="ARBA00004651"/>
    </source>
</evidence>
<dbReference type="RefSeq" id="NP_390813.1">
    <property type="nucleotide sequence ID" value="NC_000964.3"/>
</dbReference>
<keyword evidence="6 7" id="KW-0472">Membrane</keyword>
<dbReference type="GO" id="GO:0043190">
    <property type="term" value="C:ATP-binding cassette (ABC) transporter complex"/>
    <property type="evidence" value="ECO:0007669"/>
    <property type="project" value="InterPro"/>
</dbReference>
<evidence type="ECO:0000256" key="7">
    <source>
        <dbReference type="RuleBase" id="RU363032"/>
    </source>
</evidence>
<sequence>MQFDFPFIVSAMKEMVKTIPLTLMMAVLPIVFGFLVALGNIIVRIFRIKGLVACSRFYVSFFRSTPAILHIMLIYLGIPPVADQVSSFFHLGWSANEIPVSMFVIMALSLTAGAYLTEIIRSGILAMDTGQVEAAYSIGLTYSQTFRRVILPQALKVSIPNFTNLGIGFLHTTSIAAIVAVPEITGTATIVASDNYAFLEAFIGAAIIYWVLTLILESANGVLERKAARFQGGTL</sequence>
<dbReference type="OrthoDB" id="9805999at2"/>
<reference evidence="9" key="1">
    <citation type="submission" date="2020-04" db="EMBL/GenBank/DDBJ databases">
        <title>Phage recombination drives evolution of spore-forming Bacilli.</title>
        <authorList>
            <person name="Dragos A."/>
            <person name="Kovacs A.T."/>
        </authorList>
    </citation>
    <scope>NUCLEOTIDE SEQUENCE</scope>
    <source>
        <strain evidence="9">168</strain>
    </source>
</reference>
<dbReference type="CDD" id="cd06261">
    <property type="entry name" value="TM_PBP2"/>
    <property type="match status" value="1"/>
</dbReference>
<dbReference type="EMBL" id="CP052842">
    <property type="protein sequence ID" value="QJP89655.1"/>
    <property type="molecule type" value="Genomic_DNA"/>
</dbReference>
<evidence type="ECO:0000256" key="3">
    <source>
        <dbReference type="ARBA" id="ARBA00022475"/>
    </source>
</evidence>
<dbReference type="FunFam" id="1.10.3720.10:FF:000141">
    <property type="entry name" value="Amino acid ABC transporter permease"/>
    <property type="match status" value="1"/>
</dbReference>
<protein>
    <submittedName>
        <fullName evidence="9">Sulfur-containing amino acid ABC transporter permease TcyM</fullName>
    </submittedName>
</protein>
<dbReference type="PANTHER" id="PTHR30614">
    <property type="entry name" value="MEMBRANE COMPONENT OF AMINO ACID ABC TRANSPORTER"/>
    <property type="match status" value="1"/>
</dbReference>
<evidence type="ECO:0000256" key="2">
    <source>
        <dbReference type="ARBA" id="ARBA00022448"/>
    </source>
</evidence>
<evidence type="ECO:0000313" key="9">
    <source>
        <dbReference type="EMBL" id="QJP89655.1"/>
    </source>
</evidence>
<dbReference type="KEGG" id="bsu:BSU29350"/>
<dbReference type="InterPro" id="IPR043429">
    <property type="entry name" value="ArtM/GltK/GlnP/TcyL/YhdX-like"/>
</dbReference>
<gene>
    <name evidence="9" type="primary">tcyM</name>
    <name evidence="9" type="ORF">HIR78_17115</name>
</gene>
<proteinExistence type="inferred from homology"/>
<feature type="transmembrane region" description="Helical" evidence="7">
    <location>
        <begin position="57"/>
        <end position="78"/>
    </location>
</feature>
<dbReference type="AlphaFoldDB" id="A0A6M3ZFF4"/>
<dbReference type="NCBIfam" id="TIGR01726">
    <property type="entry name" value="HEQRo_perm_3TM"/>
    <property type="match status" value="1"/>
</dbReference>
<dbReference type="InterPro" id="IPR010065">
    <property type="entry name" value="AA_ABC_transptr_permease_3TM"/>
</dbReference>
<dbReference type="RefSeq" id="WP_004398678.1">
    <property type="nucleotide sequence ID" value="NC_000964.3"/>
</dbReference>